<comment type="caution">
    <text evidence="1">The sequence shown here is derived from an EMBL/GenBank/DDBJ whole genome shotgun (WGS) entry which is preliminary data.</text>
</comment>
<protein>
    <recommendedName>
        <fullName evidence="3">AP2 domain-containing protein</fullName>
    </recommendedName>
</protein>
<evidence type="ECO:0000313" key="1">
    <source>
        <dbReference type="EMBL" id="EOO11316.1"/>
    </source>
</evidence>
<dbReference type="HOGENOM" id="CLU_074053_1_1_9"/>
<accession>R8CI67</accession>
<gene>
    <name evidence="1" type="ORF">IGA_05579</name>
</gene>
<dbReference type="RefSeq" id="WP_016094812.1">
    <property type="nucleotide sequence ID" value="NZ_KB976126.1"/>
</dbReference>
<dbReference type="Gene3D" id="1.20.5.2050">
    <property type="match status" value="1"/>
</dbReference>
<evidence type="ECO:0000313" key="2">
    <source>
        <dbReference type="Proteomes" id="UP000014003"/>
    </source>
</evidence>
<dbReference type="PATRIC" id="fig|1053205.3.peg.5641"/>
<dbReference type="EMBL" id="AHDZ01000070">
    <property type="protein sequence ID" value="EOO11316.1"/>
    <property type="molecule type" value="Genomic_DNA"/>
</dbReference>
<proteinExistence type="predicted"/>
<dbReference type="AlphaFoldDB" id="R8CI67"/>
<dbReference type="Proteomes" id="UP000014003">
    <property type="component" value="Unassembled WGS sequence"/>
</dbReference>
<reference evidence="1 2" key="1">
    <citation type="submission" date="2012-12" db="EMBL/GenBank/DDBJ databases">
        <title>The Genome Sequence of Bacillus cereus HuA3-9.</title>
        <authorList>
            <consortium name="The Broad Institute Genome Sequencing Platform"/>
            <consortium name="The Broad Institute Genome Sequencing Center for Infectious Disease"/>
            <person name="Feldgarden M."/>
            <person name="Van der Auwera G.A."/>
            <person name="Mahillon J."/>
            <person name="Duprez V."/>
            <person name="Timmery S."/>
            <person name="Mattelet C."/>
            <person name="Dierick K."/>
            <person name="Sun M."/>
            <person name="Yu Z."/>
            <person name="Zhu L."/>
            <person name="Hu X."/>
            <person name="Shank E.B."/>
            <person name="Swiecicka I."/>
            <person name="Hansen B.M."/>
            <person name="Andrup L."/>
            <person name="Walker B."/>
            <person name="Young S.K."/>
            <person name="Zeng Q."/>
            <person name="Gargeya S."/>
            <person name="Fitzgerald M."/>
            <person name="Haas B."/>
            <person name="Abouelleil A."/>
            <person name="Alvarado L."/>
            <person name="Arachchi H.M."/>
            <person name="Berlin A.M."/>
            <person name="Chapman S.B."/>
            <person name="Dewar J."/>
            <person name="Goldberg J."/>
            <person name="Griggs A."/>
            <person name="Gujja S."/>
            <person name="Hansen M."/>
            <person name="Howarth C."/>
            <person name="Imamovic A."/>
            <person name="Larimer J."/>
            <person name="McCowan C."/>
            <person name="Murphy C."/>
            <person name="Neiman D."/>
            <person name="Pearson M."/>
            <person name="Priest M."/>
            <person name="Roberts A."/>
            <person name="Saif S."/>
            <person name="Shea T."/>
            <person name="Sisk P."/>
            <person name="Sykes S."/>
            <person name="Wortman J."/>
            <person name="Nusbaum C."/>
            <person name="Birren B."/>
        </authorList>
    </citation>
    <scope>NUCLEOTIDE SEQUENCE [LARGE SCALE GENOMIC DNA]</scope>
    <source>
        <strain evidence="1 2">HuA3-9</strain>
    </source>
</reference>
<name>R8CI67_BACCE</name>
<evidence type="ECO:0008006" key="3">
    <source>
        <dbReference type="Google" id="ProtNLM"/>
    </source>
</evidence>
<sequence>MAKKKDLNGKVFGNFIVVREAGRDKWGKVLWLCECQCKNKTQKYLTAYLLESGQVVSCGCVKKERASKLNPSRGHKKNPQLYNAWQNMKKRCSNPDNEYYGGRGITYDSRWEDVENFFADMAESWEEGLTLDRIDFNKGYCKENCRWVNMKVQSNNRRNNRYIDIEGEVKQLWEWSETTGIAESTIWCRYEAGVKGNDLITKNPRPVATKKSGVKGIIWNKKSERWVINVLENGKKKRIGTFKENELEEAKERLKSYLNNNA</sequence>
<organism evidence="1 2">
    <name type="scientific">Bacillus cereus HuA3-9</name>
    <dbReference type="NCBI Taxonomy" id="1053205"/>
    <lineage>
        <taxon>Bacteria</taxon>
        <taxon>Bacillati</taxon>
        <taxon>Bacillota</taxon>
        <taxon>Bacilli</taxon>
        <taxon>Bacillales</taxon>
        <taxon>Bacillaceae</taxon>
        <taxon>Bacillus</taxon>
        <taxon>Bacillus cereus group</taxon>
    </lineage>
</organism>